<dbReference type="Gene3D" id="2.160.20.10">
    <property type="entry name" value="Single-stranded right-handed beta-helix, Pectin lyase-like"/>
    <property type="match status" value="2"/>
</dbReference>
<name>A0A178ICP5_9BACT</name>
<evidence type="ECO:0000313" key="3">
    <source>
        <dbReference type="EMBL" id="OAM87508.1"/>
    </source>
</evidence>
<accession>A0A178ICP5</accession>
<sequence length="623" mass="67360">MFHVNDFGAKPDDDADDREAIRAAIKAAIKAGPGSVVALSSGEYRIGLSKQELSEKPLQGKAPFNKRRFIHFDLNGADGISIKGNDSRLLITDPRAVLVNFQGSRNCALSGISVDLDPLPFTQGEILAVDRDAHTFDIKIPDGFPLLGEYPWLTLGPQSDWQNRLMVFSVASSDNCDHARRDVPMFCYEFRPRLASIRDTLSLEQIGPRVFRIHSKQPLAQAIAPGNILVYSSKVGGGPLVDAGGQHVQLEDVVIYASPGFVVSAASADNLQVRRFATRLKPGRLVVGTSDGIHIRATRGGPRIEDSVFEGIQDDIFNISGNPLPIEEIVSGTEIILHQNINAFNRGRIAEGDCVYAYAMPEAKIKGEAHVLRLGQPKSGSKGKSLILDRPIPGLLTTDMLYSREAGNGGAVIRSCTFRGGLRSAIMHMAGDGTLIEGNTFEYMQSAIAIRQSTESSRNGQGGMVRNVIIRNNIFRGCHMLGVGTHQNHPDAVIGVMLYPDSASRQISNIVIENNQIIEPGLYGIWLSNVTGATVRNNKIIAYPDSERLPGSGSSQRRSLRIHESSDIVIDGLVIREPRPDLGAGIAIDSASDGISIGNLSLEAGHAEEIRRNDNLTSNASAK</sequence>
<proteinExistence type="predicted"/>
<dbReference type="InterPro" id="IPR012334">
    <property type="entry name" value="Pectin_lyas_fold"/>
</dbReference>
<evidence type="ECO:0000313" key="4">
    <source>
        <dbReference type="Proteomes" id="UP000078486"/>
    </source>
</evidence>
<reference evidence="3 4" key="1">
    <citation type="submission" date="2016-01" db="EMBL/GenBank/DDBJ databases">
        <title>High potential of lignocellulose degradation of a new Verrucomicrobia species.</title>
        <authorList>
            <person name="Wang Y."/>
            <person name="Shi Y."/>
            <person name="Qiu Z."/>
            <person name="Liu S."/>
            <person name="Yang H."/>
        </authorList>
    </citation>
    <scope>NUCLEOTIDE SEQUENCE [LARGE SCALE GENOMIC DNA]</scope>
    <source>
        <strain evidence="3 4">TSB47</strain>
    </source>
</reference>
<dbReference type="SMART" id="SM00710">
    <property type="entry name" value="PbH1"/>
    <property type="match status" value="7"/>
</dbReference>
<dbReference type="InterPro" id="IPR006626">
    <property type="entry name" value="PbH1"/>
</dbReference>
<evidence type="ECO:0000259" key="2">
    <source>
        <dbReference type="Pfam" id="PF13229"/>
    </source>
</evidence>
<dbReference type="SUPFAM" id="SSF51126">
    <property type="entry name" value="Pectin lyase-like"/>
    <property type="match status" value="2"/>
</dbReference>
<evidence type="ECO:0000259" key="1">
    <source>
        <dbReference type="Pfam" id="PF12708"/>
    </source>
</evidence>
<dbReference type="EMBL" id="LRRQ01000170">
    <property type="protein sequence ID" value="OAM87508.1"/>
    <property type="molecule type" value="Genomic_DNA"/>
</dbReference>
<keyword evidence="4" id="KW-1185">Reference proteome</keyword>
<organism evidence="3 4">
    <name type="scientific">Termitidicoccus mucosus</name>
    <dbReference type="NCBI Taxonomy" id="1184151"/>
    <lineage>
        <taxon>Bacteria</taxon>
        <taxon>Pseudomonadati</taxon>
        <taxon>Verrucomicrobiota</taxon>
        <taxon>Opitutia</taxon>
        <taxon>Opitutales</taxon>
        <taxon>Opitutaceae</taxon>
        <taxon>Termitidicoccus</taxon>
    </lineage>
</organism>
<dbReference type="STRING" id="1184151.AW736_22715"/>
<dbReference type="Pfam" id="PF12708">
    <property type="entry name" value="Pect-lyase_RHGA_epim"/>
    <property type="match status" value="1"/>
</dbReference>
<dbReference type="Proteomes" id="UP000078486">
    <property type="component" value="Unassembled WGS sequence"/>
</dbReference>
<feature type="domain" description="Rhamnogalacturonase A/B/Epimerase-like pectate lyase" evidence="1">
    <location>
        <begin position="2"/>
        <end position="48"/>
    </location>
</feature>
<dbReference type="InterPro" id="IPR011050">
    <property type="entry name" value="Pectin_lyase_fold/virulence"/>
</dbReference>
<dbReference type="Pfam" id="PF13229">
    <property type="entry name" value="Beta_helix"/>
    <property type="match status" value="1"/>
</dbReference>
<feature type="domain" description="Right handed beta helix" evidence="2">
    <location>
        <begin position="407"/>
        <end position="540"/>
    </location>
</feature>
<dbReference type="InterPro" id="IPR024535">
    <property type="entry name" value="RHGA/B-epi-like_pectate_lyase"/>
</dbReference>
<gene>
    <name evidence="3" type="ORF">AW736_22715</name>
</gene>
<comment type="caution">
    <text evidence="3">The sequence shown here is derived from an EMBL/GenBank/DDBJ whole genome shotgun (WGS) entry which is preliminary data.</text>
</comment>
<dbReference type="InterPro" id="IPR039448">
    <property type="entry name" value="Beta_helix"/>
</dbReference>
<protein>
    <recommendedName>
        <fullName evidence="5">Right handed beta helix domain-containing protein</fullName>
    </recommendedName>
</protein>
<evidence type="ECO:0008006" key="5">
    <source>
        <dbReference type="Google" id="ProtNLM"/>
    </source>
</evidence>
<dbReference type="AlphaFoldDB" id="A0A178ICP5"/>